<dbReference type="PANTHER" id="PTHR36838:SF4">
    <property type="entry name" value="AUXIN EFFLUX CARRIER FAMILY PROTEIN"/>
    <property type="match status" value="1"/>
</dbReference>
<sequence>MLATLTSILPIFIIIALGLALRKGGIPSVEFWNLNDKLVYWVLMPCLMFNKISVASLGDTPLGPYAATILGGFFAALAFALLVSRLLGYKPAQATSILQGCSRHNSFIGLAMAANLYGAAGFEIAIIATAILVPVTNVVVVILMVIALQPGKRSGLPKAILRDLSRNPHIVSIILAILVNFHYGAPLPVVHEATGILGAAALPVTLLAVGANLRIRAMTAAALPLLVSFAGKMLVFPIAVVLIGLMVGLPQQILQIAIIYSVVPTGVGSYTLARQLGGDAPMMAAIVTLQTMLALFTIPVSLLILLPLV</sequence>
<evidence type="ECO:0000313" key="9">
    <source>
        <dbReference type="EMBL" id="WZK88169.1"/>
    </source>
</evidence>
<comment type="similarity">
    <text evidence="2">Belongs to the auxin efflux carrier (TC 2.A.69) family.</text>
</comment>
<proteinExistence type="inferred from homology"/>
<dbReference type="Proteomes" id="UP001623232">
    <property type="component" value="Chromosome"/>
</dbReference>
<dbReference type="InterPro" id="IPR004776">
    <property type="entry name" value="Mem_transp_PIN-like"/>
</dbReference>
<evidence type="ECO:0000256" key="4">
    <source>
        <dbReference type="ARBA" id="ARBA00022475"/>
    </source>
</evidence>
<dbReference type="Pfam" id="PF03547">
    <property type="entry name" value="Mem_trans"/>
    <property type="match status" value="1"/>
</dbReference>
<dbReference type="RefSeq" id="WP_406645538.1">
    <property type="nucleotide sequence ID" value="NZ_CP123584.1"/>
</dbReference>
<dbReference type="PANTHER" id="PTHR36838">
    <property type="entry name" value="AUXIN EFFLUX CARRIER FAMILY PROTEIN"/>
    <property type="match status" value="1"/>
</dbReference>
<feature type="transmembrane region" description="Helical" evidence="8">
    <location>
        <begin position="193"/>
        <end position="213"/>
    </location>
</feature>
<evidence type="ECO:0000256" key="8">
    <source>
        <dbReference type="SAM" id="Phobius"/>
    </source>
</evidence>
<gene>
    <name evidence="9" type="ORF">QEZ52_16390</name>
</gene>
<feature type="transmembrane region" description="Helical" evidence="8">
    <location>
        <begin position="225"/>
        <end position="247"/>
    </location>
</feature>
<dbReference type="EMBL" id="CP123584">
    <property type="protein sequence ID" value="WZK88169.1"/>
    <property type="molecule type" value="Genomic_DNA"/>
</dbReference>
<keyword evidence="6 8" id="KW-1133">Transmembrane helix</keyword>
<evidence type="ECO:0000256" key="7">
    <source>
        <dbReference type="ARBA" id="ARBA00023136"/>
    </source>
</evidence>
<keyword evidence="3" id="KW-0813">Transport</keyword>
<protein>
    <submittedName>
        <fullName evidence="9">AEC family transporter</fullName>
    </submittedName>
</protein>
<organism evidence="9 10">
    <name type="scientific">Aliisedimentitalea scapharcae</name>
    <dbReference type="NCBI Taxonomy" id="1524259"/>
    <lineage>
        <taxon>Bacteria</taxon>
        <taxon>Pseudomonadati</taxon>
        <taxon>Pseudomonadota</taxon>
        <taxon>Alphaproteobacteria</taxon>
        <taxon>Rhodobacterales</taxon>
        <taxon>Roseobacteraceae</taxon>
        <taxon>Aliisedimentitalea</taxon>
    </lineage>
</organism>
<feature type="transmembrane region" description="Helical" evidence="8">
    <location>
        <begin position="169"/>
        <end position="187"/>
    </location>
</feature>
<accession>A0ABZ2XTJ1</accession>
<evidence type="ECO:0000256" key="6">
    <source>
        <dbReference type="ARBA" id="ARBA00022989"/>
    </source>
</evidence>
<feature type="transmembrane region" description="Helical" evidence="8">
    <location>
        <begin position="124"/>
        <end position="148"/>
    </location>
</feature>
<feature type="transmembrane region" description="Helical" evidence="8">
    <location>
        <begin position="38"/>
        <end position="58"/>
    </location>
</feature>
<keyword evidence="10" id="KW-1185">Reference proteome</keyword>
<evidence type="ECO:0000313" key="10">
    <source>
        <dbReference type="Proteomes" id="UP001623232"/>
    </source>
</evidence>
<feature type="transmembrane region" description="Helical" evidence="8">
    <location>
        <begin position="285"/>
        <end position="306"/>
    </location>
</feature>
<feature type="transmembrane region" description="Helical" evidence="8">
    <location>
        <begin position="253"/>
        <end position="273"/>
    </location>
</feature>
<evidence type="ECO:0000256" key="3">
    <source>
        <dbReference type="ARBA" id="ARBA00022448"/>
    </source>
</evidence>
<keyword evidence="5 8" id="KW-0812">Transmembrane</keyword>
<reference evidence="9 10" key="1">
    <citation type="submission" date="2023-04" db="EMBL/GenBank/DDBJ databases">
        <title>Complete genome sequence of Alisedimentitalea scapharcae.</title>
        <authorList>
            <person name="Rong J.-C."/>
            <person name="Yi M.-L."/>
            <person name="Zhao Q."/>
        </authorList>
    </citation>
    <scope>NUCLEOTIDE SEQUENCE [LARGE SCALE GENOMIC DNA]</scope>
    <source>
        <strain evidence="9 10">KCTC 42119</strain>
    </source>
</reference>
<dbReference type="InterPro" id="IPR038770">
    <property type="entry name" value="Na+/solute_symporter_sf"/>
</dbReference>
<dbReference type="Gene3D" id="1.20.1530.20">
    <property type="match status" value="1"/>
</dbReference>
<name>A0ABZ2XTJ1_9RHOB</name>
<evidence type="ECO:0000256" key="5">
    <source>
        <dbReference type="ARBA" id="ARBA00022692"/>
    </source>
</evidence>
<comment type="subcellular location">
    <subcellularLocation>
        <location evidence="1">Cell membrane</location>
        <topology evidence="1">Multi-pass membrane protein</topology>
    </subcellularLocation>
</comment>
<keyword evidence="4" id="KW-1003">Cell membrane</keyword>
<feature type="transmembrane region" description="Helical" evidence="8">
    <location>
        <begin position="65"/>
        <end position="87"/>
    </location>
</feature>
<evidence type="ECO:0000256" key="2">
    <source>
        <dbReference type="ARBA" id="ARBA00010145"/>
    </source>
</evidence>
<evidence type="ECO:0000256" key="1">
    <source>
        <dbReference type="ARBA" id="ARBA00004651"/>
    </source>
</evidence>
<keyword evidence="7 8" id="KW-0472">Membrane</keyword>